<evidence type="ECO:0000313" key="4">
    <source>
        <dbReference type="EMBL" id="MFC7179465.1"/>
    </source>
</evidence>
<proteinExistence type="predicted"/>
<dbReference type="PANTHER" id="PTHR43877:SF1">
    <property type="entry name" value="ACETYLTRANSFERASE"/>
    <property type="match status" value="1"/>
</dbReference>
<sequence>MTLTIRAFRTSDAEAACAALRAGRPYLVTTPAAVAWQLATHPHLRMLLAVRDGAVAAVARYGPYPDSASPGYGFATLHVVPDRRRRGTGGALLDATERALAAEGVRHLHVRADHTAAAHAFATARGYRAGRIAHVSRCDLTGPLPPVPAAPPGIELRTAADFLDDPRPIHQVDVEGTRDEPGDLQLGDQGYESWLAEIWHRPDLDHRLTTVAVDAADGRPVAFAAAQTDGEGRYWSSFTTTRGAYRGRGIAKLAKADSLHRARAAGLGAAYTHNDAANAPMLAVNAWLGYRRCAAERTWTRDLTG</sequence>
<dbReference type="InterPro" id="IPR050832">
    <property type="entry name" value="Bact_Acetyltransf"/>
</dbReference>
<dbReference type="PROSITE" id="PS51186">
    <property type="entry name" value="GNAT"/>
    <property type="match status" value="2"/>
</dbReference>
<keyword evidence="2 4" id="KW-0012">Acyltransferase</keyword>
<feature type="domain" description="N-acetyltransferase" evidence="3">
    <location>
        <begin position="154"/>
        <end position="305"/>
    </location>
</feature>
<dbReference type="EMBL" id="JBHTAJ010000011">
    <property type="protein sequence ID" value="MFC7179465.1"/>
    <property type="molecule type" value="Genomic_DNA"/>
</dbReference>
<name>A0ABW2FQB9_9ACTN</name>
<organism evidence="4 5">
    <name type="scientific">Kitasatospora paranensis</name>
    <dbReference type="NCBI Taxonomy" id="258053"/>
    <lineage>
        <taxon>Bacteria</taxon>
        <taxon>Bacillati</taxon>
        <taxon>Actinomycetota</taxon>
        <taxon>Actinomycetes</taxon>
        <taxon>Kitasatosporales</taxon>
        <taxon>Streptomycetaceae</taxon>
        <taxon>Kitasatospora</taxon>
    </lineage>
</organism>
<dbReference type="GO" id="GO:0016746">
    <property type="term" value="F:acyltransferase activity"/>
    <property type="evidence" value="ECO:0007669"/>
    <property type="project" value="UniProtKB-KW"/>
</dbReference>
<comment type="caution">
    <text evidence="4">The sequence shown here is derived from an EMBL/GenBank/DDBJ whole genome shotgun (WGS) entry which is preliminary data.</text>
</comment>
<evidence type="ECO:0000256" key="2">
    <source>
        <dbReference type="ARBA" id="ARBA00023315"/>
    </source>
</evidence>
<dbReference type="PANTHER" id="PTHR43877">
    <property type="entry name" value="AMINOALKYLPHOSPHONATE N-ACETYLTRANSFERASE-RELATED-RELATED"/>
    <property type="match status" value="1"/>
</dbReference>
<gene>
    <name evidence="4" type="ORF">ACFQMG_07800</name>
</gene>
<feature type="domain" description="N-acetyltransferase" evidence="3">
    <location>
        <begin position="3"/>
        <end position="151"/>
    </location>
</feature>
<protein>
    <submittedName>
        <fullName evidence="4">GNAT family N-acetyltransferase</fullName>
        <ecNumber evidence="4">2.3.-.-</ecNumber>
    </submittedName>
</protein>
<dbReference type="SUPFAM" id="SSF55729">
    <property type="entry name" value="Acyl-CoA N-acyltransferases (Nat)"/>
    <property type="match status" value="2"/>
</dbReference>
<dbReference type="EC" id="2.3.-.-" evidence="4"/>
<evidence type="ECO:0000313" key="5">
    <source>
        <dbReference type="Proteomes" id="UP001596435"/>
    </source>
</evidence>
<reference evidence="5" key="1">
    <citation type="journal article" date="2019" name="Int. J. Syst. Evol. Microbiol.">
        <title>The Global Catalogue of Microorganisms (GCM) 10K type strain sequencing project: providing services to taxonomists for standard genome sequencing and annotation.</title>
        <authorList>
            <consortium name="The Broad Institute Genomics Platform"/>
            <consortium name="The Broad Institute Genome Sequencing Center for Infectious Disease"/>
            <person name="Wu L."/>
            <person name="Ma J."/>
        </authorList>
    </citation>
    <scope>NUCLEOTIDE SEQUENCE [LARGE SCALE GENOMIC DNA]</scope>
    <source>
        <strain evidence="5">CGMCC 1.12859</strain>
    </source>
</reference>
<accession>A0ABW2FQB9</accession>
<dbReference type="Gene3D" id="3.40.630.30">
    <property type="match status" value="1"/>
</dbReference>
<dbReference type="Proteomes" id="UP001596435">
    <property type="component" value="Unassembled WGS sequence"/>
</dbReference>
<evidence type="ECO:0000259" key="3">
    <source>
        <dbReference type="PROSITE" id="PS51186"/>
    </source>
</evidence>
<dbReference type="RefSeq" id="WP_345707683.1">
    <property type="nucleotide sequence ID" value="NZ_BAABKV010000001.1"/>
</dbReference>
<keyword evidence="5" id="KW-1185">Reference proteome</keyword>
<dbReference type="InterPro" id="IPR000182">
    <property type="entry name" value="GNAT_dom"/>
</dbReference>
<dbReference type="CDD" id="cd04301">
    <property type="entry name" value="NAT_SF"/>
    <property type="match status" value="1"/>
</dbReference>
<keyword evidence="1 4" id="KW-0808">Transferase</keyword>
<dbReference type="Pfam" id="PF00583">
    <property type="entry name" value="Acetyltransf_1"/>
    <property type="match status" value="2"/>
</dbReference>
<evidence type="ECO:0000256" key="1">
    <source>
        <dbReference type="ARBA" id="ARBA00022679"/>
    </source>
</evidence>
<dbReference type="InterPro" id="IPR016181">
    <property type="entry name" value="Acyl_CoA_acyltransferase"/>
</dbReference>